<evidence type="ECO:0000313" key="2">
    <source>
        <dbReference type="EMBL" id="MBB4987244.1"/>
    </source>
</evidence>
<dbReference type="EMBL" id="JACHJY010000018">
    <property type="protein sequence ID" value="MBB4987244.1"/>
    <property type="molecule type" value="Genomic_DNA"/>
</dbReference>
<protein>
    <recommendedName>
        <fullName evidence="4">ABC transporter permease</fullName>
    </recommendedName>
</protein>
<dbReference type="RefSeq" id="WP_246533069.1">
    <property type="nucleotide sequence ID" value="NZ_JACHJY010000018.1"/>
</dbReference>
<proteinExistence type="predicted"/>
<keyword evidence="1" id="KW-0812">Transmembrane</keyword>
<comment type="caution">
    <text evidence="2">The sequence shown here is derived from an EMBL/GenBank/DDBJ whole genome shotgun (WGS) entry which is preliminary data.</text>
</comment>
<name>A0A7W7XFU2_9ACTN</name>
<dbReference type="Proteomes" id="UP000582643">
    <property type="component" value="Unassembled WGS sequence"/>
</dbReference>
<gene>
    <name evidence="2" type="ORF">GGE06_008216</name>
</gene>
<keyword evidence="1" id="KW-1133">Transmembrane helix</keyword>
<keyword evidence="1" id="KW-0472">Membrane</keyword>
<dbReference type="AlphaFoldDB" id="A0A7W7XFU2"/>
<feature type="transmembrane region" description="Helical" evidence="1">
    <location>
        <begin position="200"/>
        <end position="220"/>
    </location>
</feature>
<feature type="transmembrane region" description="Helical" evidence="1">
    <location>
        <begin position="296"/>
        <end position="317"/>
    </location>
</feature>
<evidence type="ECO:0000256" key="1">
    <source>
        <dbReference type="SAM" id="Phobius"/>
    </source>
</evidence>
<evidence type="ECO:0008006" key="4">
    <source>
        <dbReference type="Google" id="ProtNLM"/>
    </source>
</evidence>
<reference evidence="2 3" key="1">
    <citation type="submission" date="2020-08" db="EMBL/GenBank/DDBJ databases">
        <title>Genomic Encyclopedia of Type Strains, Phase III (KMG-III): the genomes of soil and plant-associated and newly described type strains.</title>
        <authorList>
            <person name="Whitman W."/>
        </authorList>
    </citation>
    <scope>NUCLEOTIDE SEQUENCE [LARGE SCALE GENOMIC DNA]</scope>
    <source>
        <strain evidence="2 3">SFB5A</strain>
    </source>
</reference>
<sequence length="322" mass="34818">MSTLALKGPQWVTFRQHRRALWWSLALAVCALAVMVASRMWSDGAVDALRTAGCTVNGSDRSCFQAQRNYADDQWFARNLVRYAAAAMLVLPILLGAFVAGPMLAREMESGTYKLAWTQSVSPARWLAAKIAVPAALTLTVVPVLSLVFYWSWSTGPADDYPTFWYEPTVFVSYGVVPVAHALLGLALGTAVGILVRRTIVAMGIAAVVIGVALAVLSRLRDGLWPVRTLTGAGLSAEGRAWPLDRGMLTASGERILWQDCFTAQSDDVGRCMTGRGGVTGFLDIHPASHYWPLQLVETGICVAVAVLATLAAFRVLRSRHP</sequence>
<feature type="transmembrane region" description="Helical" evidence="1">
    <location>
        <begin position="20"/>
        <end position="41"/>
    </location>
</feature>
<feature type="transmembrane region" description="Helical" evidence="1">
    <location>
        <begin position="126"/>
        <end position="151"/>
    </location>
</feature>
<feature type="transmembrane region" description="Helical" evidence="1">
    <location>
        <begin position="171"/>
        <end position="193"/>
    </location>
</feature>
<evidence type="ECO:0000313" key="3">
    <source>
        <dbReference type="Proteomes" id="UP000582643"/>
    </source>
</evidence>
<feature type="transmembrane region" description="Helical" evidence="1">
    <location>
        <begin position="83"/>
        <end position="105"/>
    </location>
</feature>
<keyword evidence="3" id="KW-1185">Reference proteome</keyword>
<accession>A0A7W7XFU2</accession>
<organism evidence="2 3">
    <name type="scientific">Streptomyces nymphaeiformis</name>
    <dbReference type="NCBI Taxonomy" id="2663842"/>
    <lineage>
        <taxon>Bacteria</taxon>
        <taxon>Bacillati</taxon>
        <taxon>Actinomycetota</taxon>
        <taxon>Actinomycetes</taxon>
        <taxon>Kitasatosporales</taxon>
        <taxon>Streptomycetaceae</taxon>
        <taxon>Streptomyces</taxon>
    </lineage>
</organism>